<evidence type="ECO:0000313" key="1">
    <source>
        <dbReference type="EMBL" id="DAF44588.1"/>
    </source>
</evidence>
<protein>
    <submittedName>
        <fullName evidence="1">Uncharacterized protein</fullName>
    </submittedName>
</protein>
<accession>A0A8S5S0M6</accession>
<sequence>MHSCFYHNSHNFIFNIIKKFFGVFPKFFF</sequence>
<dbReference type="EMBL" id="BK032511">
    <property type="protein sequence ID" value="DAF44588.1"/>
    <property type="molecule type" value="Genomic_DNA"/>
</dbReference>
<name>A0A8S5S0M6_9CAUD</name>
<organism evidence="1">
    <name type="scientific">Podoviridae sp. ct8Lf7</name>
    <dbReference type="NCBI Taxonomy" id="2827723"/>
    <lineage>
        <taxon>Viruses</taxon>
        <taxon>Duplodnaviria</taxon>
        <taxon>Heunggongvirae</taxon>
        <taxon>Uroviricota</taxon>
        <taxon>Caudoviricetes</taxon>
    </lineage>
</organism>
<proteinExistence type="predicted"/>
<reference evidence="1" key="1">
    <citation type="journal article" date="2021" name="Proc. Natl. Acad. Sci. U.S.A.">
        <title>A Catalog of Tens of Thousands of Viruses from Human Metagenomes Reveals Hidden Associations with Chronic Diseases.</title>
        <authorList>
            <person name="Tisza M.J."/>
            <person name="Buck C.B."/>
        </authorList>
    </citation>
    <scope>NUCLEOTIDE SEQUENCE</scope>
    <source>
        <strain evidence="1">Ct8Lf7</strain>
    </source>
</reference>